<dbReference type="InterPro" id="IPR044861">
    <property type="entry name" value="IPNS-like_FE2OG_OXY"/>
</dbReference>
<accession>A0A9P9AA15</accession>
<name>A0A9P9AA15_9PEZI</name>
<proteinExistence type="inferred from homology"/>
<feature type="domain" description="Isopenicillin N synthase-like Fe(2+) 2OG dioxygenase" evidence="3">
    <location>
        <begin position="213"/>
        <end position="297"/>
    </location>
</feature>
<dbReference type="AlphaFoldDB" id="A0A9P9AA15"/>
<dbReference type="InterPro" id="IPR050231">
    <property type="entry name" value="Iron_ascorbate_oxido_reductase"/>
</dbReference>
<feature type="domain" description="Non-haem dioxygenase N-terminal" evidence="4">
    <location>
        <begin position="28"/>
        <end position="126"/>
    </location>
</feature>
<evidence type="ECO:0000313" key="5">
    <source>
        <dbReference type="EMBL" id="KAH6683705.1"/>
    </source>
</evidence>
<evidence type="ECO:0000259" key="3">
    <source>
        <dbReference type="Pfam" id="PF03171"/>
    </source>
</evidence>
<dbReference type="Pfam" id="PF03171">
    <property type="entry name" value="2OG-FeII_Oxy"/>
    <property type="match status" value="1"/>
</dbReference>
<gene>
    <name evidence="5" type="ORF">F5X68DRAFT_137405</name>
</gene>
<dbReference type="OrthoDB" id="406156at2759"/>
<dbReference type="Proteomes" id="UP000770015">
    <property type="component" value="Unassembled WGS sequence"/>
</dbReference>
<dbReference type="FunFam" id="2.60.120.330:FF:000040">
    <property type="entry name" value="Chromosome 21, whole genome shotgun sequence"/>
    <property type="match status" value="1"/>
</dbReference>
<dbReference type="SUPFAM" id="SSF51197">
    <property type="entry name" value="Clavaminate synthase-like"/>
    <property type="match status" value="1"/>
</dbReference>
<evidence type="ECO:0000256" key="2">
    <source>
        <dbReference type="SAM" id="MobiDB-lite"/>
    </source>
</evidence>
<organism evidence="5 6">
    <name type="scientific">Plectosphaerella plurivora</name>
    <dbReference type="NCBI Taxonomy" id="936078"/>
    <lineage>
        <taxon>Eukaryota</taxon>
        <taxon>Fungi</taxon>
        <taxon>Dikarya</taxon>
        <taxon>Ascomycota</taxon>
        <taxon>Pezizomycotina</taxon>
        <taxon>Sordariomycetes</taxon>
        <taxon>Hypocreomycetidae</taxon>
        <taxon>Glomerellales</taxon>
        <taxon>Plectosphaerellaceae</taxon>
        <taxon>Plectosphaerella</taxon>
    </lineage>
</organism>
<dbReference type="Gene3D" id="2.60.120.330">
    <property type="entry name" value="B-lactam Antibiotic, Isopenicillin N Synthase, Chain"/>
    <property type="match status" value="1"/>
</dbReference>
<dbReference type="InterPro" id="IPR026992">
    <property type="entry name" value="DIOX_N"/>
</dbReference>
<evidence type="ECO:0000313" key="6">
    <source>
        <dbReference type="Proteomes" id="UP000770015"/>
    </source>
</evidence>
<dbReference type="EMBL" id="JAGSXJ010000017">
    <property type="protein sequence ID" value="KAH6683705.1"/>
    <property type="molecule type" value="Genomic_DNA"/>
</dbReference>
<evidence type="ECO:0000256" key="1">
    <source>
        <dbReference type="ARBA" id="ARBA00008056"/>
    </source>
</evidence>
<dbReference type="InterPro" id="IPR027443">
    <property type="entry name" value="IPNS-like_sf"/>
</dbReference>
<dbReference type="PANTHER" id="PTHR47990">
    <property type="entry name" value="2-OXOGLUTARATE (2OG) AND FE(II)-DEPENDENT OXYGENASE SUPERFAMILY PROTEIN-RELATED"/>
    <property type="match status" value="1"/>
</dbReference>
<dbReference type="PRINTS" id="PR00682">
    <property type="entry name" value="IPNSYNTHASE"/>
</dbReference>
<comment type="similarity">
    <text evidence="1">Belongs to the iron/ascorbate-dependent oxidoreductase family.</text>
</comment>
<keyword evidence="6" id="KW-1185">Reference proteome</keyword>
<dbReference type="Pfam" id="PF14226">
    <property type="entry name" value="DIOX_N"/>
    <property type="match status" value="1"/>
</dbReference>
<sequence>MPSAVPQLYQYSHVPETQEDLDWAELATVDLSKYGTPEGNAELSKTLLNASRSKGFFYVTNFGIPQAEVDKQLALGQKFYELPLEEKLKYEPNLSNGEYNGYRPAGRRLLSGGIKDKTEVWNMATRDGSISQPLPDLLAQRRTEIEAFAKDLHDKVLTPLNHLIAIALELPEDYFVNVHRWETDDESHLRYMKYTHFQSDEIEKLEKLGDEVWVRGHTDLGSLTLLFRQPVAALQIQDPESGLWKWAKPLDGSLTVNTCDALSFLTGGYIKSTVHRVAIPPKDQRHVDRLGLLYFVRPQNDLVLRTVDSPLLRREGYTQNEFEAGGHRIPNMGEFTKLKQTWQQQKGKSWQDSEGQEILPGFTGKSFA</sequence>
<evidence type="ECO:0000259" key="4">
    <source>
        <dbReference type="Pfam" id="PF14226"/>
    </source>
</evidence>
<protein>
    <submittedName>
        <fullName evidence="5">Flavonol synthase</fullName>
    </submittedName>
</protein>
<reference evidence="5" key="1">
    <citation type="journal article" date="2021" name="Nat. Commun.">
        <title>Genetic determinants of endophytism in the Arabidopsis root mycobiome.</title>
        <authorList>
            <person name="Mesny F."/>
            <person name="Miyauchi S."/>
            <person name="Thiergart T."/>
            <person name="Pickel B."/>
            <person name="Atanasova L."/>
            <person name="Karlsson M."/>
            <person name="Huettel B."/>
            <person name="Barry K.W."/>
            <person name="Haridas S."/>
            <person name="Chen C."/>
            <person name="Bauer D."/>
            <person name="Andreopoulos W."/>
            <person name="Pangilinan J."/>
            <person name="LaButti K."/>
            <person name="Riley R."/>
            <person name="Lipzen A."/>
            <person name="Clum A."/>
            <person name="Drula E."/>
            <person name="Henrissat B."/>
            <person name="Kohler A."/>
            <person name="Grigoriev I.V."/>
            <person name="Martin F.M."/>
            <person name="Hacquard S."/>
        </authorList>
    </citation>
    <scope>NUCLEOTIDE SEQUENCE</scope>
    <source>
        <strain evidence="5">MPI-SDFR-AT-0117</strain>
    </source>
</reference>
<comment type="caution">
    <text evidence="5">The sequence shown here is derived from an EMBL/GenBank/DDBJ whole genome shotgun (WGS) entry which is preliminary data.</text>
</comment>
<feature type="region of interest" description="Disordered" evidence="2">
    <location>
        <begin position="349"/>
        <end position="368"/>
    </location>
</feature>